<dbReference type="GO" id="GO:0003677">
    <property type="term" value="F:DNA binding"/>
    <property type="evidence" value="ECO:0007669"/>
    <property type="project" value="UniProtKB-KW"/>
</dbReference>
<reference evidence="1" key="1">
    <citation type="submission" date="2016-05" db="EMBL/GenBank/DDBJ databases">
        <authorList>
            <person name="Lavstsen T."/>
            <person name="Jespersen J.S."/>
        </authorList>
    </citation>
    <scope>NUCLEOTIDE SEQUENCE</scope>
    <source>
        <tissue evidence="1">Brain</tissue>
    </source>
</reference>
<dbReference type="AlphaFoldDB" id="A0A1A8NWS3"/>
<reference evidence="1" key="2">
    <citation type="submission" date="2016-06" db="EMBL/GenBank/DDBJ databases">
        <title>The genome of a short-lived fish provides insights into sex chromosome evolution and the genetic control of aging.</title>
        <authorList>
            <person name="Reichwald K."/>
            <person name="Felder M."/>
            <person name="Petzold A."/>
            <person name="Koch P."/>
            <person name="Groth M."/>
            <person name="Platzer M."/>
        </authorList>
    </citation>
    <scope>NUCLEOTIDE SEQUENCE</scope>
    <source>
        <tissue evidence="1">Brain</tissue>
    </source>
</reference>
<feature type="non-terminal residue" evidence="1">
    <location>
        <position position="50"/>
    </location>
</feature>
<gene>
    <name evidence="1" type="primary">SIX4.3</name>
</gene>
<proteinExistence type="predicted"/>
<name>A0A1A8NWS3_9TELE</name>
<sequence>LEESRYCWEAPLRGRVRKPAHLWGTQRGWTGKLRSLPSSSLFLWMMTWAY</sequence>
<keyword evidence="1" id="KW-0238">DNA-binding</keyword>
<feature type="non-terminal residue" evidence="1">
    <location>
        <position position="1"/>
    </location>
</feature>
<keyword evidence="1" id="KW-0371">Homeobox</keyword>
<organism evidence="1">
    <name type="scientific">Nothobranchius rachovii</name>
    <name type="common">bluefin notho</name>
    <dbReference type="NCBI Taxonomy" id="451742"/>
    <lineage>
        <taxon>Eukaryota</taxon>
        <taxon>Metazoa</taxon>
        <taxon>Chordata</taxon>
        <taxon>Craniata</taxon>
        <taxon>Vertebrata</taxon>
        <taxon>Euteleostomi</taxon>
        <taxon>Actinopterygii</taxon>
        <taxon>Neopterygii</taxon>
        <taxon>Teleostei</taxon>
        <taxon>Neoteleostei</taxon>
        <taxon>Acanthomorphata</taxon>
        <taxon>Ovalentaria</taxon>
        <taxon>Atherinomorphae</taxon>
        <taxon>Cyprinodontiformes</taxon>
        <taxon>Nothobranchiidae</taxon>
        <taxon>Nothobranchius</taxon>
    </lineage>
</organism>
<accession>A0A1A8NWS3</accession>
<protein>
    <submittedName>
        <fullName evidence="1">Sine oculis homeobox homolog 4.3</fullName>
    </submittedName>
</protein>
<dbReference type="EMBL" id="HAEH01004200">
    <property type="protein sequence ID" value="SBR73289.1"/>
    <property type="molecule type" value="Transcribed_RNA"/>
</dbReference>
<evidence type="ECO:0000313" key="1">
    <source>
        <dbReference type="EMBL" id="SBR73289.1"/>
    </source>
</evidence>